<protein>
    <submittedName>
        <fullName evidence="1">Uncharacterized protein</fullName>
    </submittedName>
</protein>
<evidence type="ECO:0000313" key="1">
    <source>
        <dbReference type="EMBL" id="MDY0748430.1"/>
    </source>
</evidence>
<accession>A0ABU5DQ36</accession>
<dbReference type="EMBL" id="JAXCLA010000010">
    <property type="protein sequence ID" value="MDY0748430.1"/>
    <property type="molecule type" value="Genomic_DNA"/>
</dbReference>
<evidence type="ECO:0000313" key="2">
    <source>
        <dbReference type="Proteomes" id="UP001285263"/>
    </source>
</evidence>
<dbReference type="Proteomes" id="UP001285263">
    <property type="component" value="Unassembled WGS sequence"/>
</dbReference>
<dbReference type="RefSeq" id="WP_320426398.1">
    <property type="nucleotide sequence ID" value="NZ_JAXCLA010000010.1"/>
</dbReference>
<keyword evidence="2" id="KW-1185">Reference proteome</keyword>
<name>A0ABU5DQ36_9BURK</name>
<sequence>MATNTAHEPFFAPFFKVLAAAAATQEDELQSALVRFLGSPAVNERTDDDKTLALAVQVA</sequence>
<proteinExistence type="predicted"/>
<reference evidence="1 2" key="1">
    <citation type="submission" date="2023-11" db="EMBL/GenBank/DDBJ databases">
        <title>Paucibacter sp. nov., isolated from fresh soil in Korea.</title>
        <authorList>
            <person name="Le N.T.T."/>
        </authorList>
    </citation>
    <scope>NUCLEOTIDE SEQUENCE [LARGE SCALE GENOMIC DNA]</scope>
    <source>
        <strain evidence="1 2">R3-3</strain>
    </source>
</reference>
<gene>
    <name evidence="1" type="ORF">SNE35_28280</name>
</gene>
<organism evidence="1 2">
    <name type="scientific">Roseateles agri</name>
    <dbReference type="NCBI Taxonomy" id="3098619"/>
    <lineage>
        <taxon>Bacteria</taxon>
        <taxon>Pseudomonadati</taxon>
        <taxon>Pseudomonadota</taxon>
        <taxon>Betaproteobacteria</taxon>
        <taxon>Burkholderiales</taxon>
        <taxon>Sphaerotilaceae</taxon>
        <taxon>Roseateles</taxon>
    </lineage>
</organism>
<comment type="caution">
    <text evidence="1">The sequence shown here is derived from an EMBL/GenBank/DDBJ whole genome shotgun (WGS) entry which is preliminary data.</text>
</comment>